<dbReference type="Proteomes" id="UP000002220">
    <property type="component" value="Chromosome"/>
</dbReference>
<reference evidence="2 3" key="1">
    <citation type="journal article" date="2010" name="Stand. Genomic Sci.">
        <title>Complete genome sequence of Planctomyces limnophilus type strain (Mu 290).</title>
        <authorList>
            <person name="Labutti K."/>
            <person name="Sikorski J."/>
            <person name="Schneider S."/>
            <person name="Nolan M."/>
            <person name="Lucas S."/>
            <person name="Glavina Del Rio T."/>
            <person name="Tice H."/>
            <person name="Cheng J.F."/>
            <person name="Goodwin L."/>
            <person name="Pitluck S."/>
            <person name="Liolios K."/>
            <person name="Ivanova N."/>
            <person name="Mavromatis K."/>
            <person name="Mikhailova N."/>
            <person name="Pati A."/>
            <person name="Chen A."/>
            <person name="Palaniappan K."/>
            <person name="Land M."/>
            <person name="Hauser L."/>
            <person name="Chang Y.J."/>
            <person name="Jeffries C.D."/>
            <person name="Tindall B.J."/>
            <person name="Rohde M."/>
            <person name="Goker M."/>
            <person name="Woyke T."/>
            <person name="Bristow J."/>
            <person name="Eisen J.A."/>
            <person name="Markowitz V."/>
            <person name="Hugenholtz P."/>
            <person name="Kyrpides N.C."/>
            <person name="Klenk H.P."/>
            <person name="Lapidus A."/>
        </authorList>
    </citation>
    <scope>NUCLEOTIDE SEQUENCE [LARGE SCALE GENOMIC DNA]</scope>
    <source>
        <strain evidence="3">ATCC 43296 / DSM 3776 / IFAM 1008 / 290</strain>
    </source>
</reference>
<feature type="domain" description="Insertion element IS402-like" evidence="1">
    <location>
        <begin position="2"/>
        <end position="70"/>
    </location>
</feature>
<evidence type="ECO:0000313" key="2">
    <source>
        <dbReference type="EMBL" id="ADG68890.1"/>
    </source>
</evidence>
<dbReference type="Pfam" id="PF13340">
    <property type="entry name" value="DUF4096"/>
    <property type="match status" value="1"/>
</dbReference>
<dbReference type="PANTHER" id="PTHR30007">
    <property type="entry name" value="PHP DOMAIN PROTEIN"/>
    <property type="match status" value="1"/>
</dbReference>
<dbReference type="HOGENOM" id="CLU_055261_15_0_0"/>
<evidence type="ECO:0000259" key="1">
    <source>
        <dbReference type="Pfam" id="PF13340"/>
    </source>
</evidence>
<gene>
    <name evidence="2" type="ordered locus">Plim_3071</name>
</gene>
<dbReference type="InterPro" id="IPR025161">
    <property type="entry name" value="IS402-like_dom"/>
</dbReference>
<accession>D5SST9</accession>
<proteinExistence type="predicted"/>
<dbReference type="EMBL" id="CP001744">
    <property type="protein sequence ID" value="ADG68890.1"/>
    <property type="molecule type" value="Genomic_DNA"/>
</dbReference>
<evidence type="ECO:0000313" key="3">
    <source>
        <dbReference type="Proteomes" id="UP000002220"/>
    </source>
</evidence>
<dbReference type="eggNOG" id="COG3293">
    <property type="taxonomic scope" value="Bacteria"/>
</dbReference>
<dbReference type="PANTHER" id="PTHR30007:SF0">
    <property type="entry name" value="TRANSPOSASE"/>
    <property type="match status" value="1"/>
</dbReference>
<dbReference type="KEGG" id="plm:Plim_3071"/>
<organism evidence="2 3">
    <name type="scientific">Planctopirus limnophila (strain ATCC 43296 / DSM 3776 / IFAM 1008 / Mu 290)</name>
    <name type="common">Planctomyces limnophilus</name>
    <dbReference type="NCBI Taxonomy" id="521674"/>
    <lineage>
        <taxon>Bacteria</taxon>
        <taxon>Pseudomonadati</taxon>
        <taxon>Planctomycetota</taxon>
        <taxon>Planctomycetia</taxon>
        <taxon>Planctomycetales</taxon>
        <taxon>Planctomycetaceae</taxon>
        <taxon>Planctopirus</taxon>
    </lineage>
</organism>
<keyword evidence="3" id="KW-1185">Reference proteome</keyword>
<sequence length="109" mass="12412">MDDEWELLVGYLALVCEDAPQSKHSLREVFNAISYLVRTGVRWRFLPHDFPPWDAVDQQARRWLDAGVFEADLRAIFRLVADRGTEPTAVILDGRTLHPPLRAAAERAG</sequence>
<name>D5SST9_PLAL2</name>
<dbReference type="AlphaFoldDB" id="D5SST9"/>
<protein>
    <submittedName>
        <fullName evidence="2">Transposase IS4 family protein</fullName>
    </submittedName>
</protein>
<dbReference type="STRING" id="521674.Plim_3071"/>